<gene>
    <name evidence="3" type="ORF">PLOB_00048836</name>
</gene>
<evidence type="ECO:0000313" key="3">
    <source>
        <dbReference type="EMBL" id="CAH3151889.1"/>
    </source>
</evidence>
<accession>A0ABN8PW31</accession>
<dbReference type="PANTHER" id="PTHR34605">
    <property type="entry name" value="PHAGE_INTEGRASE DOMAIN-CONTAINING PROTEIN"/>
    <property type="match status" value="1"/>
</dbReference>
<reference evidence="3 4" key="1">
    <citation type="submission" date="2022-05" db="EMBL/GenBank/DDBJ databases">
        <authorList>
            <consortium name="Genoscope - CEA"/>
            <person name="William W."/>
        </authorList>
    </citation>
    <scope>NUCLEOTIDE SEQUENCE [LARGE SCALE GENOMIC DNA]</scope>
</reference>
<evidence type="ECO:0000256" key="2">
    <source>
        <dbReference type="SAM" id="MobiDB-lite"/>
    </source>
</evidence>
<dbReference type="InterPro" id="IPR052925">
    <property type="entry name" value="Phage_Integrase-like_Recomb"/>
</dbReference>
<dbReference type="SUPFAM" id="SSF47823">
    <property type="entry name" value="lambda integrase-like, N-terminal domain"/>
    <property type="match status" value="1"/>
</dbReference>
<dbReference type="PANTHER" id="PTHR34605:SF4">
    <property type="entry name" value="DNA ADENINE METHYLTRANSFERASE"/>
    <property type="match status" value="1"/>
</dbReference>
<protein>
    <submittedName>
        <fullName evidence="3">Uncharacterized protein</fullName>
    </submittedName>
</protein>
<evidence type="ECO:0000256" key="1">
    <source>
        <dbReference type="ARBA" id="ARBA00023125"/>
    </source>
</evidence>
<feature type="non-terminal residue" evidence="3">
    <location>
        <position position="1"/>
    </location>
</feature>
<dbReference type="InterPro" id="IPR010998">
    <property type="entry name" value="Integrase_recombinase_N"/>
</dbReference>
<feature type="region of interest" description="Disordered" evidence="2">
    <location>
        <begin position="238"/>
        <end position="257"/>
    </location>
</feature>
<keyword evidence="4" id="KW-1185">Reference proteome</keyword>
<dbReference type="EMBL" id="CALNXK010000092">
    <property type="protein sequence ID" value="CAH3151889.1"/>
    <property type="molecule type" value="Genomic_DNA"/>
</dbReference>
<comment type="caution">
    <text evidence="3">The sequence shown here is derived from an EMBL/GenBank/DDBJ whole genome shotgun (WGS) entry which is preliminary data.</text>
</comment>
<proteinExistence type="predicted"/>
<dbReference type="Proteomes" id="UP001159405">
    <property type="component" value="Unassembled WGS sequence"/>
</dbReference>
<evidence type="ECO:0000313" key="4">
    <source>
        <dbReference type="Proteomes" id="UP001159405"/>
    </source>
</evidence>
<sequence>LILKLDDSLNAASKAIKRRNKLIRIADKSEAGWAAVDEYLSDEVASGFEDGKKIRAAEQRALRKKKNARCAKSGQKLRGFSAVYRVLTLIPHGIQVFWDALGSLFCGPLGLFYYVGATLALSDVKAAASRTFGVLLCEKFWLSAFNSRADNTVINYCKSFCKFKAWCLHSTGEVSFLPATSFTVSLYLHHLLENSLSSSTTYGVFYAINWVHKLSVFENPNPCDNFLVRSIVEASSRAPHPSKFSNHSFRSGGDTSAANQSVPDRLFKVYGRWKSDSAKDGYVRDKVDSRLYVPLHIGI</sequence>
<keyword evidence="1" id="KW-0238">DNA-binding</keyword>
<dbReference type="Gene3D" id="1.10.150.130">
    <property type="match status" value="1"/>
</dbReference>
<organism evidence="3 4">
    <name type="scientific">Porites lobata</name>
    <dbReference type="NCBI Taxonomy" id="104759"/>
    <lineage>
        <taxon>Eukaryota</taxon>
        <taxon>Metazoa</taxon>
        <taxon>Cnidaria</taxon>
        <taxon>Anthozoa</taxon>
        <taxon>Hexacorallia</taxon>
        <taxon>Scleractinia</taxon>
        <taxon>Fungiina</taxon>
        <taxon>Poritidae</taxon>
        <taxon>Porites</taxon>
    </lineage>
</organism>
<feature type="compositionally biased region" description="Polar residues" evidence="2">
    <location>
        <begin position="243"/>
        <end position="257"/>
    </location>
</feature>
<name>A0ABN8PW31_9CNID</name>